<evidence type="ECO:0000256" key="2">
    <source>
        <dbReference type="ARBA" id="ARBA00010254"/>
    </source>
</evidence>
<keyword evidence="11" id="KW-0934">Plastid</keyword>
<dbReference type="RefSeq" id="YP_009327044.1">
    <property type="nucleotide sequence ID" value="NC_032045.1"/>
</dbReference>
<dbReference type="EMBL" id="KU164871">
    <property type="protein sequence ID" value="ANS57623.1"/>
    <property type="molecule type" value="Genomic_DNA"/>
</dbReference>
<evidence type="ECO:0000256" key="7">
    <source>
        <dbReference type="ARBA" id="ARBA00035251"/>
    </source>
</evidence>
<dbReference type="InterPro" id="IPR019979">
    <property type="entry name" value="Ribosomal_uS17_CS"/>
</dbReference>
<name>A0A1I9LVZ7_9PHAE</name>
<dbReference type="GO" id="GO:1990904">
    <property type="term" value="C:ribonucleoprotein complex"/>
    <property type="evidence" value="ECO:0007669"/>
    <property type="project" value="UniProtKB-KW"/>
</dbReference>
<dbReference type="AlphaFoldDB" id="A0A1I9LVZ7"/>
<dbReference type="InterPro" id="IPR000266">
    <property type="entry name" value="Ribosomal_uS17"/>
</dbReference>
<geneLocation type="chloroplast" evidence="11"/>
<evidence type="ECO:0000313" key="11">
    <source>
        <dbReference type="EMBL" id="ANS57767.1"/>
    </source>
</evidence>
<dbReference type="PANTHER" id="PTHR10744:SF1">
    <property type="entry name" value="SMALL RIBOSOMAL SUBUNIT PROTEIN US17M"/>
    <property type="match status" value="1"/>
</dbReference>
<evidence type="ECO:0000256" key="6">
    <source>
        <dbReference type="ARBA" id="ARBA00023274"/>
    </source>
</evidence>
<dbReference type="GO" id="GO:0003735">
    <property type="term" value="F:structural constituent of ribosome"/>
    <property type="evidence" value="ECO:0007669"/>
    <property type="project" value="InterPro"/>
</dbReference>
<dbReference type="InterPro" id="IPR019984">
    <property type="entry name" value="Ribosomal_uS17_bact/chlr"/>
</dbReference>
<comment type="function">
    <text evidence="1 8">One of the primary rRNA binding proteins, it binds specifically to the 5'-end of 16S ribosomal RNA.</text>
</comment>
<dbReference type="NCBIfam" id="TIGR03635">
    <property type="entry name" value="uS17_bact"/>
    <property type="match status" value="1"/>
</dbReference>
<evidence type="ECO:0000313" key="10">
    <source>
        <dbReference type="EMBL" id="ANS57623.1"/>
    </source>
</evidence>
<dbReference type="Pfam" id="PF00366">
    <property type="entry name" value="Ribosomal_S17"/>
    <property type="match status" value="1"/>
</dbReference>
<sequence length="85" mass="10061">MYNKLQRVGIVISNKMQKSVVVAVEYRYKHKFYSKIIVRTKRYLAHDPEDSCNIGDQILLEESRPLSKKKRWIVKKILNKAVIVN</sequence>
<evidence type="ECO:0000256" key="5">
    <source>
        <dbReference type="ARBA" id="ARBA00022980"/>
    </source>
</evidence>
<dbReference type="GO" id="GO:0006412">
    <property type="term" value="P:translation"/>
    <property type="evidence" value="ECO:0007669"/>
    <property type="project" value="UniProtKB-UniRule"/>
</dbReference>
<gene>
    <name evidence="8" type="primary">rps17</name>
</gene>
<comment type="similarity">
    <text evidence="2 8 9">Belongs to the universal ribosomal protein uS17 family.</text>
</comment>
<accession>A0A1I9LVZ7</accession>
<evidence type="ECO:0000256" key="9">
    <source>
        <dbReference type="RuleBase" id="RU003872"/>
    </source>
</evidence>
<dbReference type="SUPFAM" id="SSF50249">
    <property type="entry name" value="Nucleic acid-binding proteins"/>
    <property type="match status" value="1"/>
</dbReference>
<keyword evidence="11" id="KW-0150">Chloroplast</keyword>
<dbReference type="GO" id="GO:0009507">
    <property type="term" value="C:chloroplast"/>
    <property type="evidence" value="ECO:0007669"/>
    <property type="project" value="UniProtKB-SubCell"/>
</dbReference>
<keyword evidence="4 8" id="KW-0694">RNA-binding</keyword>
<dbReference type="GO" id="GO:0019843">
    <property type="term" value="F:rRNA binding"/>
    <property type="evidence" value="ECO:0007669"/>
    <property type="project" value="UniProtKB-UniRule"/>
</dbReference>
<dbReference type="GO" id="GO:0005840">
    <property type="term" value="C:ribosome"/>
    <property type="evidence" value="ECO:0007669"/>
    <property type="project" value="UniProtKB-KW"/>
</dbReference>
<dbReference type="InterPro" id="IPR012340">
    <property type="entry name" value="NA-bd_OB-fold"/>
</dbReference>
<comment type="subunit">
    <text evidence="8">Part of the 30S ribosomal subunit.</text>
</comment>
<dbReference type="HAMAP" id="MF_01345_B">
    <property type="entry name" value="Ribosomal_uS17_B"/>
    <property type="match status" value="1"/>
</dbReference>
<dbReference type="GO" id="GO:0005739">
    <property type="term" value="C:mitochondrion"/>
    <property type="evidence" value="ECO:0007669"/>
    <property type="project" value="TreeGrafter"/>
</dbReference>
<keyword evidence="5 8" id="KW-0689">Ribosomal protein</keyword>
<organism evidence="11">
    <name type="scientific">Pleurocladia lacustris</name>
    <dbReference type="NCBI Taxonomy" id="246121"/>
    <lineage>
        <taxon>Eukaryota</taxon>
        <taxon>Sar</taxon>
        <taxon>Stramenopiles</taxon>
        <taxon>Ochrophyta</taxon>
        <taxon>PX clade</taxon>
        <taxon>Phaeophyceae</taxon>
        <taxon>Ectocarpales</taxon>
        <taxon>Chordariaceae</taxon>
        <taxon>Pleurocladia</taxon>
    </lineage>
</organism>
<evidence type="ECO:0000256" key="8">
    <source>
        <dbReference type="HAMAP-Rule" id="MF_01345"/>
    </source>
</evidence>
<proteinExistence type="inferred from homology"/>
<protein>
    <recommendedName>
        <fullName evidence="7 8">Small ribosomal subunit protein uS17c</fullName>
    </recommendedName>
</protein>
<dbReference type="EMBL" id="KU164872">
    <property type="protein sequence ID" value="ANS57767.1"/>
    <property type="molecule type" value="Genomic_DNA"/>
</dbReference>
<evidence type="ECO:0000256" key="4">
    <source>
        <dbReference type="ARBA" id="ARBA00022884"/>
    </source>
</evidence>
<comment type="subcellular location">
    <subcellularLocation>
        <location evidence="8">Plastid</location>
        <location evidence="8">Chloroplast</location>
    </subcellularLocation>
</comment>
<dbReference type="CDD" id="cd00364">
    <property type="entry name" value="Ribosomal_uS17"/>
    <property type="match status" value="1"/>
</dbReference>
<dbReference type="PANTHER" id="PTHR10744">
    <property type="entry name" value="40S RIBOSOMAL PROTEIN S11 FAMILY MEMBER"/>
    <property type="match status" value="1"/>
</dbReference>
<dbReference type="NCBIfam" id="NF004123">
    <property type="entry name" value="PRK05610.1"/>
    <property type="match status" value="1"/>
</dbReference>
<reference evidence="11" key="1">
    <citation type="submission" date="2015-11" db="EMBL/GenBank/DDBJ databases">
        <title>Complete mitochondrial and plastid genomes of the freshwater brown alga Pleurocladia lacustris A. Braun and its phylogenetic placement in the Phaeophyceae.</title>
        <authorList>
            <person name="Wang X."/>
            <person name="Wehr J.D."/>
            <person name="Karol K.G."/>
        </authorList>
    </citation>
    <scope>NUCLEOTIDE SEQUENCE</scope>
    <source>
        <strain evidence="10">Sa2</strain>
        <strain evidence="11">SAG 25.93</strain>
    </source>
</reference>
<dbReference type="PRINTS" id="PR00973">
    <property type="entry name" value="RIBOSOMALS17"/>
</dbReference>
<keyword evidence="6 8" id="KW-0687">Ribonucleoprotein</keyword>
<keyword evidence="3 8" id="KW-0699">rRNA-binding</keyword>
<dbReference type="Gene3D" id="2.40.50.140">
    <property type="entry name" value="Nucleic acid-binding proteins"/>
    <property type="match status" value="1"/>
</dbReference>
<evidence type="ECO:0000256" key="3">
    <source>
        <dbReference type="ARBA" id="ARBA00022730"/>
    </source>
</evidence>
<evidence type="ECO:0000256" key="1">
    <source>
        <dbReference type="ARBA" id="ARBA00002932"/>
    </source>
</evidence>
<dbReference type="PROSITE" id="PS00056">
    <property type="entry name" value="RIBOSOMAL_S17"/>
    <property type="match status" value="1"/>
</dbReference>